<dbReference type="SMART" id="SM00827">
    <property type="entry name" value="PKS_AT"/>
    <property type="match status" value="1"/>
</dbReference>
<dbReference type="EMBL" id="KV453927">
    <property type="protein sequence ID" value="ODV74962.1"/>
    <property type="molecule type" value="Genomic_DNA"/>
</dbReference>
<evidence type="ECO:0000313" key="6">
    <source>
        <dbReference type="EMBL" id="ODV74962.1"/>
    </source>
</evidence>
<evidence type="ECO:0000256" key="3">
    <source>
        <dbReference type="ARBA" id="ARBA00023315"/>
    </source>
</evidence>
<dbReference type="GO" id="GO:0005739">
    <property type="term" value="C:mitochondrion"/>
    <property type="evidence" value="ECO:0007669"/>
    <property type="project" value="TreeGrafter"/>
</dbReference>
<evidence type="ECO:0000256" key="1">
    <source>
        <dbReference type="ARBA" id="ARBA00013258"/>
    </source>
</evidence>
<accession>A0A1E4S6F0</accession>
<dbReference type="PANTHER" id="PTHR42681">
    <property type="entry name" value="MALONYL-COA-ACYL CARRIER PROTEIN TRANSACYLASE, MITOCHONDRIAL"/>
    <property type="match status" value="1"/>
</dbReference>
<dbReference type="OrthoDB" id="541883at2759"/>
<gene>
    <name evidence="6" type="ORF">CYBJADRAFT_166738</name>
</gene>
<dbReference type="STRING" id="983966.A0A1E4S6F0"/>
<comment type="catalytic activity">
    <reaction evidence="4">
        <text>holo-[ACP] + malonyl-CoA = malonyl-[ACP] + CoA</text>
        <dbReference type="Rhea" id="RHEA:41792"/>
        <dbReference type="Rhea" id="RHEA-COMP:9623"/>
        <dbReference type="Rhea" id="RHEA-COMP:9685"/>
        <dbReference type="ChEBI" id="CHEBI:57287"/>
        <dbReference type="ChEBI" id="CHEBI:57384"/>
        <dbReference type="ChEBI" id="CHEBI:64479"/>
        <dbReference type="ChEBI" id="CHEBI:78449"/>
        <dbReference type="EC" id="2.3.1.39"/>
    </reaction>
</comment>
<dbReference type="GO" id="GO:0006633">
    <property type="term" value="P:fatty acid biosynthetic process"/>
    <property type="evidence" value="ECO:0007669"/>
    <property type="project" value="TreeGrafter"/>
</dbReference>
<organism evidence="6 7">
    <name type="scientific">Cyberlindnera jadinii (strain ATCC 18201 / CBS 1600 / BCRC 20928 / JCM 3617 / NBRC 0987 / NRRL Y-1542)</name>
    <name type="common">Torula yeast</name>
    <name type="synonym">Candida utilis</name>
    <dbReference type="NCBI Taxonomy" id="983966"/>
    <lineage>
        <taxon>Eukaryota</taxon>
        <taxon>Fungi</taxon>
        <taxon>Dikarya</taxon>
        <taxon>Ascomycota</taxon>
        <taxon>Saccharomycotina</taxon>
        <taxon>Saccharomycetes</taxon>
        <taxon>Phaffomycetales</taxon>
        <taxon>Phaffomycetaceae</taxon>
        <taxon>Cyberlindnera</taxon>
    </lineage>
</organism>
<dbReference type="RefSeq" id="XP_020072001.1">
    <property type="nucleotide sequence ID" value="XM_020214606.1"/>
</dbReference>
<name>A0A1E4S6F0_CYBJN</name>
<dbReference type="Pfam" id="PF00698">
    <property type="entry name" value="Acyl_transf_1"/>
    <property type="match status" value="1"/>
</dbReference>
<evidence type="ECO:0000259" key="5">
    <source>
        <dbReference type="SMART" id="SM00827"/>
    </source>
</evidence>
<dbReference type="PANTHER" id="PTHR42681:SF1">
    <property type="entry name" value="MALONYL-COA-ACYL CARRIER PROTEIN TRANSACYLASE, MITOCHONDRIAL"/>
    <property type="match status" value="1"/>
</dbReference>
<keyword evidence="3" id="KW-0012">Acyltransferase</keyword>
<dbReference type="InterPro" id="IPR001227">
    <property type="entry name" value="Ac_transferase_dom_sf"/>
</dbReference>
<keyword evidence="7" id="KW-1185">Reference proteome</keyword>
<reference evidence="6 7" key="1">
    <citation type="journal article" date="2016" name="Proc. Natl. Acad. Sci. U.S.A.">
        <title>Comparative genomics of biotechnologically important yeasts.</title>
        <authorList>
            <person name="Riley R."/>
            <person name="Haridas S."/>
            <person name="Wolfe K.H."/>
            <person name="Lopes M.R."/>
            <person name="Hittinger C.T."/>
            <person name="Goeker M."/>
            <person name="Salamov A.A."/>
            <person name="Wisecaver J.H."/>
            <person name="Long T.M."/>
            <person name="Calvey C.H."/>
            <person name="Aerts A.L."/>
            <person name="Barry K.W."/>
            <person name="Choi C."/>
            <person name="Clum A."/>
            <person name="Coughlan A.Y."/>
            <person name="Deshpande S."/>
            <person name="Douglass A.P."/>
            <person name="Hanson S.J."/>
            <person name="Klenk H.-P."/>
            <person name="LaButti K.M."/>
            <person name="Lapidus A."/>
            <person name="Lindquist E.A."/>
            <person name="Lipzen A.M."/>
            <person name="Meier-Kolthoff J.P."/>
            <person name="Ohm R.A."/>
            <person name="Otillar R.P."/>
            <person name="Pangilinan J.L."/>
            <person name="Peng Y."/>
            <person name="Rokas A."/>
            <person name="Rosa C.A."/>
            <person name="Scheuner C."/>
            <person name="Sibirny A.A."/>
            <person name="Slot J.C."/>
            <person name="Stielow J.B."/>
            <person name="Sun H."/>
            <person name="Kurtzman C.P."/>
            <person name="Blackwell M."/>
            <person name="Grigoriev I.V."/>
            <person name="Jeffries T.W."/>
        </authorList>
    </citation>
    <scope>NUCLEOTIDE SEQUENCE [LARGE SCALE GENOMIC DNA]</scope>
    <source>
        <strain evidence="7">ATCC 18201 / CBS 1600 / BCRC 20928 / JCM 3617 / NBRC 0987 / NRRL Y-1542</strain>
    </source>
</reference>
<dbReference type="GeneID" id="30989002"/>
<sequence length="320" mass="35649">MMIRRQLSGIPRVITFPGQGQLIQPALLGQLEPFHNRSKISIPKVLRDRLFQGDPLEFLRSSANLQPSVVYTSLLILELIASNGKPLEGSYLMGHSLGELTCLIANGVIPSELGIHMAHSRGKFMEECCPDKNKYGMTAFIFKHAQGNLEIIKDRVSQYSSLAIANFNCDTQCVVSGELDELATLTKQLKSDIKAKGTKLQVQLPFHNEILADAKRRFRELISTQCDIDKDKKLELPIVSNLTGELSFTHGEALDNFLEDFTRPVLFSKGLQFMLDTDVSFVNIGPNAKVIQALARKMDTKGNLASNINLETQQDLSQLY</sequence>
<dbReference type="SUPFAM" id="SSF55048">
    <property type="entry name" value="Probable ACP-binding domain of malonyl-CoA ACP transacylase"/>
    <property type="match status" value="1"/>
</dbReference>
<proteinExistence type="predicted"/>
<dbReference type="AlphaFoldDB" id="A0A1E4S6F0"/>
<dbReference type="Proteomes" id="UP000094389">
    <property type="component" value="Unassembled WGS sequence"/>
</dbReference>
<dbReference type="EC" id="2.3.1.39" evidence="1"/>
<dbReference type="Gene3D" id="3.40.366.10">
    <property type="entry name" value="Malonyl-Coenzyme A Acyl Carrier Protein, domain 2"/>
    <property type="match status" value="1"/>
</dbReference>
<dbReference type="GO" id="GO:0004314">
    <property type="term" value="F:[acyl-carrier-protein] S-malonyltransferase activity"/>
    <property type="evidence" value="ECO:0007669"/>
    <property type="project" value="UniProtKB-EC"/>
</dbReference>
<protein>
    <recommendedName>
        <fullName evidence="1">[acyl-carrier-protein] S-malonyltransferase</fullName>
        <ecNumber evidence="1">2.3.1.39</ecNumber>
    </recommendedName>
</protein>
<evidence type="ECO:0000313" key="7">
    <source>
        <dbReference type="Proteomes" id="UP000094389"/>
    </source>
</evidence>
<feature type="domain" description="Malonyl-CoA:ACP transacylase (MAT)" evidence="5">
    <location>
        <begin position="15"/>
        <end position="298"/>
    </location>
</feature>
<dbReference type="InterPro" id="IPR014043">
    <property type="entry name" value="Acyl_transferase_dom"/>
</dbReference>
<dbReference type="InterPro" id="IPR016036">
    <property type="entry name" value="Malonyl_transacylase_ACP-bd"/>
</dbReference>
<dbReference type="InterPro" id="IPR050858">
    <property type="entry name" value="Mal-CoA-ACP_Trans/PKS_FabD"/>
</dbReference>
<evidence type="ECO:0000256" key="2">
    <source>
        <dbReference type="ARBA" id="ARBA00022679"/>
    </source>
</evidence>
<keyword evidence="2" id="KW-0808">Transferase</keyword>
<evidence type="ECO:0000256" key="4">
    <source>
        <dbReference type="ARBA" id="ARBA00048462"/>
    </source>
</evidence>
<dbReference type="OMA" id="LRPIQEP"/>
<dbReference type="InterPro" id="IPR016035">
    <property type="entry name" value="Acyl_Trfase/lysoPLipase"/>
</dbReference>
<dbReference type="SUPFAM" id="SSF52151">
    <property type="entry name" value="FabD/lysophospholipase-like"/>
    <property type="match status" value="1"/>
</dbReference>